<keyword evidence="2" id="KW-0812">Transmembrane</keyword>
<evidence type="ECO:0000313" key="3">
    <source>
        <dbReference type="EMBL" id="EEB07547.2"/>
    </source>
</evidence>
<feature type="coiled-coil region" evidence="1">
    <location>
        <begin position="98"/>
        <end position="132"/>
    </location>
</feature>
<evidence type="ECO:0000256" key="1">
    <source>
        <dbReference type="SAM" id="Coils"/>
    </source>
</evidence>
<dbReference type="HOGENOM" id="CLU_1435200_0_0_1"/>
<protein>
    <submittedName>
        <fullName evidence="3">Uncharacterized protein</fullName>
    </submittedName>
</protein>
<name>B6K0S6_SCHJY</name>
<accession>B6K0S6</accession>
<evidence type="ECO:0000256" key="2">
    <source>
        <dbReference type="SAM" id="Phobius"/>
    </source>
</evidence>
<feature type="transmembrane region" description="Helical" evidence="2">
    <location>
        <begin position="145"/>
        <end position="163"/>
    </location>
</feature>
<dbReference type="JaponicusDB" id="SJAG_02639"/>
<keyword evidence="4" id="KW-1185">Reference proteome</keyword>
<dbReference type="Proteomes" id="UP000001744">
    <property type="component" value="Unassembled WGS sequence"/>
</dbReference>
<keyword evidence="2" id="KW-1133">Transmembrane helix</keyword>
<keyword evidence="2" id="KW-0472">Membrane</keyword>
<reference evidence="3 4" key="1">
    <citation type="journal article" date="2011" name="Science">
        <title>Comparative functional genomics of the fission yeasts.</title>
        <authorList>
            <person name="Rhind N."/>
            <person name="Chen Z."/>
            <person name="Yassour M."/>
            <person name="Thompson D.A."/>
            <person name="Haas B.J."/>
            <person name="Habib N."/>
            <person name="Wapinski I."/>
            <person name="Roy S."/>
            <person name="Lin M.F."/>
            <person name="Heiman D.I."/>
            <person name="Young S.K."/>
            <person name="Furuya K."/>
            <person name="Guo Y."/>
            <person name="Pidoux A."/>
            <person name="Chen H.M."/>
            <person name="Robbertse B."/>
            <person name="Goldberg J.M."/>
            <person name="Aoki K."/>
            <person name="Bayne E.H."/>
            <person name="Berlin A.M."/>
            <person name="Desjardins C.A."/>
            <person name="Dobbs E."/>
            <person name="Dukaj L."/>
            <person name="Fan L."/>
            <person name="FitzGerald M.G."/>
            <person name="French C."/>
            <person name="Gujja S."/>
            <person name="Hansen K."/>
            <person name="Keifenheim D."/>
            <person name="Levin J.Z."/>
            <person name="Mosher R.A."/>
            <person name="Mueller C.A."/>
            <person name="Pfiffner J."/>
            <person name="Priest M."/>
            <person name="Russ C."/>
            <person name="Smialowska A."/>
            <person name="Swoboda P."/>
            <person name="Sykes S.M."/>
            <person name="Vaughn M."/>
            <person name="Vengrova S."/>
            <person name="Yoder R."/>
            <person name="Zeng Q."/>
            <person name="Allshire R."/>
            <person name="Baulcombe D."/>
            <person name="Birren B.W."/>
            <person name="Brown W."/>
            <person name="Ekwall K."/>
            <person name="Kellis M."/>
            <person name="Leatherwood J."/>
            <person name="Levin H."/>
            <person name="Margalit H."/>
            <person name="Martienssen R."/>
            <person name="Nieduszynski C.A."/>
            <person name="Spatafora J.W."/>
            <person name="Friedman N."/>
            <person name="Dalgaard J.Z."/>
            <person name="Baumann P."/>
            <person name="Niki H."/>
            <person name="Regev A."/>
            <person name="Nusbaum C."/>
        </authorList>
    </citation>
    <scope>NUCLEOTIDE SEQUENCE [LARGE SCALE GENOMIC DNA]</scope>
    <source>
        <strain evidence="4">yFS275 / FY16936</strain>
    </source>
</reference>
<organism evidence="3 4">
    <name type="scientific">Schizosaccharomyces japonicus (strain yFS275 / FY16936)</name>
    <name type="common">Fission yeast</name>
    <dbReference type="NCBI Taxonomy" id="402676"/>
    <lineage>
        <taxon>Eukaryota</taxon>
        <taxon>Fungi</taxon>
        <taxon>Dikarya</taxon>
        <taxon>Ascomycota</taxon>
        <taxon>Taphrinomycotina</taxon>
        <taxon>Schizosaccharomycetes</taxon>
        <taxon>Schizosaccharomycetales</taxon>
        <taxon>Schizosaccharomycetaceae</taxon>
        <taxon>Schizosaccharomyces</taxon>
    </lineage>
</organism>
<gene>
    <name evidence="3" type="ORF">SJAG_02639</name>
</gene>
<dbReference type="AlphaFoldDB" id="B6K0S6"/>
<keyword evidence="1" id="KW-0175">Coiled coil</keyword>
<proteinExistence type="predicted"/>
<dbReference type="EMBL" id="KE651166">
    <property type="protein sequence ID" value="EEB07547.2"/>
    <property type="molecule type" value="Genomic_DNA"/>
</dbReference>
<sequence>MSGIWNYHFQREPLVRNKTKPHVKDIWCIIRPKQNVSKEPKLLLDKPFFDNEEISTEQQKSVLKPRQTNNSEDIKPLDKHVSVVVLPPASLQEIISCNKSQIQRVELLERTLDRLKLQLTVLSERYTLLEASQSPGQWVRLLKKFGTLFAGNSFVAFVVWYVYKLNITGSVRRLIQWVIRLFKSMFHFT</sequence>
<dbReference type="RefSeq" id="XP_002173840.2">
    <property type="nucleotide sequence ID" value="XM_002173804.2"/>
</dbReference>
<dbReference type="VEuPathDB" id="FungiDB:SJAG_02639"/>
<dbReference type="GeneID" id="7047744"/>
<evidence type="ECO:0000313" key="4">
    <source>
        <dbReference type="Proteomes" id="UP000001744"/>
    </source>
</evidence>